<comment type="caution">
    <text evidence="1">The sequence shown here is derived from an EMBL/GenBank/DDBJ whole genome shotgun (WGS) entry which is preliminary data.</text>
</comment>
<dbReference type="Proteomes" id="UP001164250">
    <property type="component" value="Chromosome 3"/>
</dbReference>
<organism evidence="1 2">
    <name type="scientific">Pistacia atlantica</name>
    <dbReference type="NCBI Taxonomy" id="434234"/>
    <lineage>
        <taxon>Eukaryota</taxon>
        <taxon>Viridiplantae</taxon>
        <taxon>Streptophyta</taxon>
        <taxon>Embryophyta</taxon>
        <taxon>Tracheophyta</taxon>
        <taxon>Spermatophyta</taxon>
        <taxon>Magnoliopsida</taxon>
        <taxon>eudicotyledons</taxon>
        <taxon>Gunneridae</taxon>
        <taxon>Pentapetalae</taxon>
        <taxon>rosids</taxon>
        <taxon>malvids</taxon>
        <taxon>Sapindales</taxon>
        <taxon>Anacardiaceae</taxon>
        <taxon>Pistacia</taxon>
    </lineage>
</organism>
<dbReference type="EMBL" id="CM047899">
    <property type="protein sequence ID" value="KAJ0103415.1"/>
    <property type="molecule type" value="Genomic_DNA"/>
</dbReference>
<accession>A0ACC1BWF6</accession>
<sequence>MATLKIFPIVCSSSASSFCYDAKAIPYTSNLPIHKLVVNRRNELQMLRADSTHMGVKPKLEVKERKDEEISNSMVVQELYAIMEIVADRAEMHKNIGRQRDNWNSLLLNSVNGMTVTAATMAGLAAVSNGVGATLVALKLSSGLLYTAVTGILLVMNKIQPSQLAEEQRNATRLFKQLHEEIKTTIALRNPTSVHVKDAMERVLALDEAYPLPLLGNMLNKFPEHVEPAVWWPQVKAQGERIVKKDDKNGWNRNLEEEMKEIVGILKMKDSAEYVRLSKTVLKVNKILAICGPLFTGSAAIASAFVGSPFCGSLGAVIGVVFGAMATVVNTLEHGGQVGMIFEMYRGSAGFFKLMEESIESTLKEREVDRRENGEVFEVKVALELGRSLPELKKLADDSHLPSSYREEKKEFASKLF</sequence>
<evidence type="ECO:0000313" key="2">
    <source>
        <dbReference type="Proteomes" id="UP001164250"/>
    </source>
</evidence>
<evidence type="ECO:0000313" key="1">
    <source>
        <dbReference type="EMBL" id="KAJ0103415.1"/>
    </source>
</evidence>
<protein>
    <submittedName>
        <fullName evidence="1">Uncharacterized protein</fullName>
    </submittedName>
</protein>
<reference evidence="2" key="1">
    <citation type="journal article" date="2023" name="G3 (Bethesda)">
        <title>Genome assembly and association tests identify interacting loci associated with vigor, precocity, and sex in interspecific pistachio rootstocks.</title>
        <authorList>
            <person name="Palmer W."/>
            <person name="Jacygrad E."/>
            <person name="Sagayaradj S."/>
            <person name="Cavanaugh K."/>
            <person name="Han R."/>
            <person name="Bertier L."/>
            <person name="Beede B."/>
            <person name="Kafkas S."/>
            <person name="Golino D."/>
            <person name="Preece J."/>
            <person name="Michelmore R."/>
        </authorList>
    </citation>
    <scope>NUCLEOTIDE SEQUENCE [LARGE SCALE GENOMIC DNA]</scope>
</reference>
<name>A0ACC1BWF6_9ROSI</name>
<gene>
    <name evidence="1" type="ORF">Patl1_04157</name>
</gene>
<proteinExistence type="predicted"/>
<keyword evidence="2" id="KW-1185">Reference proteome</keyword>